<name>A0A0F9DBQ5_9ZZZZ</name>
<accession>A0A0F9DBQ5</accession>
<evidence type="ECO:0008006" key="2">
    <source>
        <dbReference type="Google" id="ProtNLM"/>
    </source>
</evidence>
<proteinExistence type="predicted"/>
<comment type="caution">
    <text evidence="1">The sequence shown here is derived from an EMBL/GenBank/DDBJ whole genome shotgun (WGS) entry which is preliminary data.</text>
</comment>
<dbReference type="AlphaFoldDB" id="A0A0F9DBQ5"/>
<evidence type="ECO:0000313" key="1">
    <source>
        <dbReference type="EMBL" id="KKL59143.1"/>
    </source>
</evidence>
<reference evidence="1" key="1">
    <citation type="journal article" date="2015" name="Nature">
        <title>Complex archaea that bridge the gap between prokaryotes and eukaryotes.</title>
        <authorList>
            <person name="Spang A."/>
            <person name="Saw J.H."/>
            <person name="Jorgensen S.L."/>
            <person name="Zaremba-Niedzwiedzka K."/>
            <person name="Martijn J."/>
            <person name="Lind A.E."/>
            <person name="van Eijk R."/>
            <person name="Schleper C."/>
            <person name="Guy L."/>
            <person name="Ettema T.J."/>
        </authorList>
    </citation>
    <scope>NUCLEOTIDE SEQUENCE</scope>
</reference>
<dbReference type="EMBL" id="LAZR01029588">
    <property type="protein sequence ID" value="KKL59143.1"/>
    <property type="molecule type" value="Genomic_DNA"/>
</dbReference>
<organism evidence="1">
    <name type="scientific">marine sediment metagenome</name>
    <dbReference type="NCBI Taxonomy" id="412755"/>
    <lineage>
        <taxon>unclassified sequences</taxon>
        <taxon>metagenomes</taxon>
        <taxon>ecological metagenomes</taxon>
    </lineage>
</organism>
<protein>
    <recommendedName>
        <fullName evidence="2">Methyltransferase putative zinc binding domain-containing protein</fullName>
    </recommendedName>
</protein>
<sequence length="55" mass="6185">MSDVENKKCEACGNDTFQVRDILSKEIPSIGLGQILMGVLFTCTVCKNEEYERDI</sequence>
<gene>
    <name evidence="1" type="ORF">LCGC14_2218300</name>
</gene>